<accession>A0A1H5SZW1</accession>
<evidence type="ECO:0000256" key="3">
    <source>
        <dbReference type="ARBA" id="ARBA00012621"/>
    </source>
</evidence>
<dbReference type="Gene3D" id="3.40.50.11720">
    <property type="entry name" value="3-Deoxy-D-manno-octulosonic-acid transferase, N-terminal domain"/>
    <property type="match status" value="1"/>
</dbReference>
<feature type="site" description="Transition state stabilizer" evidence="9">
    <location>
        <position position="195"/>
    </location>
</feature>
<feature type="active site" description="Proton acceptor" evidence="8">
    <location>
        <position position="53"/>
    </location>
</feature>
<evidence type="ECO:0000259" key="11">
    <source>
        <dbReference type="Pfam" id="PF04413"/>
    </source>
</evidence>
<feature type="site" description="Transition state stabilizer" evidence="9">
    <location>
        <position position="120"/>
    </location>
</feature>
<evidence type="ECO:0000256" key="4">
    <source>
        <dbReference type="ARBA" id="ARBA00019077"/>
    </source>
</evidence>
<comment type="subcellular location">
    <subcellularLocation>
        <location evidence="10">Cell membrane</location>
    </subcellularLocation>
</comment>
<dbReference type="GO" id="GO:0005886">
    <property type="term" value="C:plasma membrane"/>
    <property type="evidence" value="ECO:0007669"/>
    <property type="project" value="UniProtKB-SubCell"/>
</dbReference>
<evidence type="ECO:0000256" key="1">
    <source>
        <dbReference type="ARBA" id="ARBA00003394"/>
    </source>
</evidence>
<evidence type="ECO:0000313" key="13">
    <source>
        <dbReference type="Proteomes" id="UP000236752"/>
    </source>
</evidence>
<dbReference type="UniPathway" id="UPA00958"/>
<gene>
    <name evidence="12" type="ORF">SAMN04488045_0435</name>
</gene>
<evidence type="ECO:0000256" key="2">
    <source>
        <dbReference type="ARBA" id="ARBA00004713"/>
    </source>
</evidence>
<comment type="function">
    <text evidence="1 10">Involved in lipopolysaccharide (LPS) biosynthesis. Catalyzes the transfer of 3-deoxy-D-manno-octulosonate (Kdo) residue(s) from CMP-Kdo to lipid IV(A), the tetraacyldisaccharide-1,4'-bisphosphate precursor of lipid A.</text>
</comment>
<dbReference type="EMBL" id="FNUZ01000001">
    <property type="protein sequence ID" value="SEF56080.1"/>
    <property type="molecule type" value="Genomic_DNA"/>
</dbReference>
<comment type="catalytic activity">
    <reaction evidence="7 10">
        <text>lipid IVA (E. coli) + CMP-3-deoxy-beta-D-manno-octulosonate = alpha-Kdo-(2-&gt;6)-lipid IVA (E. coli) + CMP + H(+)</text>
        <dbReference type="Rhea" id="RHEA:28066"/>
        <dbReference type="ChEBI" id="CHEBI:15378"/>
        <dbReference type="ChEBI" id="CHEBI:58603"/>
        <dbReference type="ChEBI" id="CHEBI:60364"/>
        <dbReference type="ChEBI" id="CHEBI:60377"/>
        <dbReference type="ChEBI" id="CHEBI:85987"/>
        <dbReference type="EC" id="2.4.99.12"/>
    </reaction>
</comment>
<reference evidence="12 13" key="1">
    <citation type="submission" date="2016-10" db="EMBL/GenBank/DDBJ databases">
        <authorList>
            <person name="de Groot N.N."/>
        </authorList>
    </citation>
    <scope>NUCLEOTIDE SEQUENCE [LARGE SCALE GENOMIC DNA]</scope>
    <source>
        <strain evidence="12 13">DSM 26915</strain>
    </source>
</reference>
<dbReference type="OrthoDB" id="9789797at2"/>
<dbReference type="GO" id="GO:0009244">
    <property type="term" value="P:lipopolysaccharide core region biosynthetic process"/>
    <property type="evidence" value="ECO:0007669"/>
    <property type="project" value="UniProtKB-UniRule"/>
</dbReference>
<protein>
    <recommendedName>
        <fullName evidence="4 10">3-deoxy-D-manno-octulosonic acid transferase</fullName>
        <shortName evidence="10">Kdo transferase</shortName>
        <ecNumber evidence="3 10">2.4.99.12</ecNumber>
    </recommendedName>
    <alternativeName>
        <fullName evidence="6 10">Lipid IV(A) 3-deoxy-D-manno-octulosonic acid transferase</fullName>
    </alternativeName>
</protein>
<evidence type="ECO:0000256" key="9">
    <source>
        <dbReference type="PIRSR" id="PIRSR639901-2"/>
    </source>
</evidence>
<dbReference type="AlphaFoldDB" id="A0A1H5SZW1"/>
<keyword evidence="5 10" id="KW-0808">Transferase</keyword>
<keyword evidence="10" id="KW-1003">Cell membrane</keyword>
<feature type="domain" description="3-deoxy-D-manno-octulosonic-acid transferase N-terminal" evidence="11">
    <location>
        <begin position="29"/>
        <end position="195"/>
    </location>
</feature>
<dbReference type="InterPro" id="IPR038107">
    <property type="entry name" value="Glycos_transf_N_sf"/>
</dbReference>
<dbReference type="Gene3D" id="3.40.50.2000">
    <property type="entry name" value="Glycogen Phosphorylase B"/>
    <property type="match status" value="1"/>
</dbReference>
<evidence type="ECO:0000256" key="10">
    <source>
        <dbReference type="RuleBase" id="RU365103"/>
    </source>
</evidence>
<evidence type="ECO:0000313" key="12">
    <source>
        <dbReference type="EMBL" id="SEF56080.1"/>
    </source>
</evidence>
<proteinExistence type="inferred from homology"/>
<evidence type="ECO:0000256" key="5">
    <source>
        <dbReference type="ARBA" id="ARBA00022679"/>
    </source>
</evidence>
<dbReference type="Proteomes" id="UP000236752">
    <property type="component" value="Unassembled WGS sequence"/>
</dbReference>
<dbReference type="EC" id="2.4.99.12" evidence="3 10"/>
<comment type="pathway">
    <text evidence="2 10">Bacterial outer membrane biogenesis; LPS core biosynthesis.</text>
</comment>
<keyword evidence="10" id="KW-0448">Lipopolysaccharide biosynthesis</keyword>
<organism evidence="12 13">
    <name type="scientific">Thalassococcus halodurans</name>
    <dbReference type="NCBI Taxonomy" id="373675"/>
    <lineage>
        <taxon>Bacteria</taxon>
        <taxon>Pseudomonadati</taxon>
        <taxon>Pseudomonadota</taxon>
        <taxon>Alphaproteobacteria</taxon>
        <taxon>Rhodobacterales</taxon>
        <taxon>Roseobacteraceae</taxon>
        <taxon>Thalassococcus</taxon>
    </lineage>
</organism>
<sequence length="403" mass="43780">MAIYRLLISIFALITLAKALVSGKFSDAGERLGFGGPRPKGPHIWLHAASNGELASSLPVITELQEKRPDLSIFVTCNTATGVALARALGYAAVLAPLDLRHALRSFWKGRDFVAHITMEAELWPNRVLIAPFPTLVLGARMTENTAKGWGRFPKLAERVLTNIQWVSGQDAASLDRLSQLGLPQDARGPVADLKAYYDPQTLPKRDPQIVADYPRAVTWLAASTHEGEEEIILDAHVKARRINPELRLILAPRHPHRADQIAEMIAEKGLDCARRSTGDSHAASVLLADTMGEMPNWYRQAGRVFIAGSLTDRRGHTPYEPAYFGCALIHGPDTGNFASAYERLAQNNAAICVENADQLAEALASLDAESAQEKVGIAAQNALRAVTNIDGLVSDLVAQLPE</sequence>
<evidence type="ECO:0000256" key="8">
    <source>
        <dbReference type="PIRSR" id="PIRSR639901-1"/>
    </source>
</evidence>
<dbReference type="PANTHER" id="PTHR42755">
    <property type="entry name" value="3-DEOXY-MANNO-OCTULOSONATE CYTIDYLYLTRANSFERASE"/>
    <property type="match status" value="1"/>
</dbReference>
<keyword evidence="13" id="KW-1185">Reference proteome</keyword>
<evidence type="ECO:0000256" key="6">
    <source>
        <dbReference type="ARBA" id="ARBA00031445"/>
    </source>
</evidence>
<dbReference type="PANTHER" id="PTHR42755:SF1">
    <property type="entry name" value="3-DEOXY-D-MANNO-OCTULOSONIC ACID TRANSFERASE, MITOCHONDRIAL-RELATED"/>
    <property type="match status" value="1"/>
</dbReference>
<dbReference type="InterPro" id="IPR039901">
    <property type="entry name" value="Kdotransferase"/>
</dbReference>
<dbReference type="GO" id="GO:0009245">
    <property type="term" value="P:lipid A biosynthetic process"/>
    <property type="evidence" value="ECO:0007669"/>
    <property type="project" value="TreeGrafter"/>
</dbReference>
<keyword evidence="10" id="KW-0472">Membrane</keyword>
<comment type="similarity">
    <text evidence="10">Belongs to the glycosyltransferase group 1 family.</text>
</comment>
<dbReference type="GO" id="GO:0043842">
    <property type="term" value="F:Kdo transferase activity"/>
    <property type="evidence" value="ECO:0007669"/>
    <property type="project" value="UniProtKB-EC"/>
</dbReference>
<dbReference type="Pfam" id="PF04413">
    <property type="entry name" value="Glycos_transf_N"/>
    <property type="match status" value="1"/>
</dbReference>
<name>A0A1H5SZW1_9RHOB</name>
<dbReference type="InterPro" id="IPR007507">
    <property type="entry name" value="Glycos_transf_N"/>
</dbReference>
<evidence type="ECO:0000256" key="7">
    <source>
        <dbReference type="ARBA" id="ARBA00049183"/>
    </source>
</evidence>